<protein>
    <submittedName>
        <fullName evidence="2">Uncharacterized protein</fullName>
    </submittedName>
</protein>
<comment type="caution">
    <text evidence="2">The sequence shown here is derived from an EMBL/GenBank/DDBJ whole genome shotgun (WGS) entry which is preliminary data.</text>
</comment>
<name>A0A8H8DIJ9_9FUNG</name>
<feature type="non-terminal residue" evidence="2">
    <location>
        <position position="1"/>
    </location>
</feature>
<reference evidence="2 3" key="1">
    <citation type="journal article" name="Sci. Rep.">
        <title>Genome-scale phylogenetic analyses confirm Olpidium as the closest living zoosporic fungus to the non-flagellated, terrestrial fungi.</title>
        <authorList>
            <person name="Chang Y."/>
            <person name="Rochon D."/>
            <person name="Sekimoto S."/>
            <person name="Wang Y."/>
            <person name="Chovatia M."/>
            <person name="Sandor L."/>
            <person name="Salamov A."/>
            <person name="Grigoriev I.V."/>
            <person name="Stajich J.E."/>
            <person name="Spatafora J.W."/>
        </authorList>
    </citation>
    <scope>NUCLEOTIDE SEQUENCE [LARGE SCALE GENOMIC DNA]</scope>
    <source>
        <strain evidence="2">S191</strain>
    </source>
</reference>
<feature type="region of interest" description="Disordered" evidence="1">
    <location>
        <begin position="251"/>
        <end position="287"/>
    </location>
</feature>
<dbReference type="InterPro" id="IPR013780">
    <property type="entry name" value="Glyco_hydro_b"/>
</dbReference>
<evidence type="ECO:0000256" key="1">
    <source>
        <dbReference type="SAM" id="MobiDB-lite"/>
    </source>
</evidence>
<feature type="region of interest" description="Disordered" evidence="1">
    <location>
        <begin position="165"/>
        <end position="195"/>
    </location>
</feature>
<gene>
    <name evidence="2" type="ORF">BJ554DRAFT_458</name>
</gene>
<feature type="compositionally biased region" description="Basic and acidic residues" evidence="1">
    <location>
        <begin position="260"/>
        <end position="278"/>
    </location>
</feature>
<dbReference type="AlphaFoldDB" id="A0A8H8DIJ9"/>
<accession>A0A8H8DIJ9</accession>
<dbReference type="EMBL" id="JAEFCI010007257">
    <property type="protein sequence ID" value="KAG5459172.1"/>
    <property type="molecule type" value="Genomic_DNA"/>
</dbReference>
<feature type="region of interest" description="Disordered" evidence="1">
    <location>
        <begin position="210"/>
        <end position="238"/>
    </location>
</feature>
<dbReference type="Gene3D" id="2.60.40.1180">
    <property type="entry name" value="Golgi alpha-mannosidase II"/>
    <property type="match status" value="1"/>
</dbReference>
<feature type="non-terminal residue" evidence="2">
    <location>
        <position position="412"/>
    </location>
</feature>
<evidence type="ECO:0000313" key="2">
    <source>
        <dbReference type="EMBL" id="KAG5459172.1"/>
    </source>
</evidence>
<organism evidence="2 3">
    <name type="scientific">Olpidium bornovanus</name>
    <dbReference type="NCBI Taxonomy" id="278681"/>
    <lineage>
        <taxon>Eukaryota</taxon>
        <taxon>Fungi</taxon>
        <taxon>Fungi incertae sedis</taxon>
        <taxon>Olpidiomycota</taxon>
        <taxon>Olpidiomycotina</taxon>
        <taxon>Olpidiomycetes</taxon>
        <taxon>Olpidiales</taxon>
        <taxon>Olpidiaceae</taxon>
        <taxon>Olpidium</taxon>
    </lineage>
</organism>
<feature type="compositionally biased region" description="Low complexity" evidence="1">
    <location>
        <begin position="225"/>
        <end position="236"/>
    </location>
</feature>
<keyword evidence="3" id="KW-1185">Reference proteome</keyword>
<proteinExistence type="predicted"/>
<dbReference type="Proteomes" id="UP000673691">
    <property type="component" value="Unassembled WGS sequence"/>
</dbReference>
<sequence length="412" mass="44481">GWARGELYLDDGETFAYKRGESVHVVVTFSGGATFRSAPSAATSPPPAALAAVRVERLVVIGLDSRLRKAVLKSAAGPKRELEVTRDYGGDAAVVKDPRVWVGEDAVDAVIIAVKDRHRADLRRESHSSPVGLDVPVHMTYLPRAGGTGARGRRAAKAAGTAMMGDAARRIGRRPAEPPPGLSSRGGRRAETLDGAAPFRCRRRRRFRARRLSPDVASAPGGGRPASAPAAASFAGVRRGRRRGQLYAQSKRYGSAAALRDGEREGGMQRGDRADQHRGERRHTTGAVVLSPNRRIGASSAALAGLASDGAVRTAFPRAEFPRRASRRPSGAARAEASRKPLGEFRRSRLSCRVPTDEDRLRFRTLVTFVHGPVSFHDGLYSTLTVFDKLRLCMRAMGWLVELVNIMLTMAI</sequence>
<evidence type="ECO:0000313" key="3">
    <source>
        <dbReference type="Proteomes" id="UP000673691"/>
    </source>
</evidence>